<gene>
    <name evidence="10 11" type="primary">cobT</name>
    <name evidence="11" type="ORF">CFR71_00200</name>
</gene>
<comment type="pathway">
    <text evidence="1 10">Nucleoside biosynthesis; alpha-ribazole biosynthesis; alpha-ribazole from 5,6-dimethylbenzimidazole: step 1/2.</text>
</comment>
<keyword evidence="6 10" id="KW-0328">Glycosyltransferase</keyword>
<comment type="caution">
    <text evidence="11">The sequence shown here is derived from an EMBL/GenBank/DDBJ whole genome shotgun (WGS) entry which is preliminary data.</text>
</comment>
<keyword evidence="5 10" id="KW-0169">Cobalamin biosynthesis</keyword>
<evidence type="ECO:0000313" key="11">
    <source>
        <dbReference type="EMBL" id="PYD76830.1"/>
    </source>
</evidence>
<evidence type="ECO:0000256" key="8">
    <source>
        <dbReference type="ARBA" id="ARBA00030686"/>
    </source>
</evidence>
<evidence type="ECO:0000256" key="7">
    <source>
        <dbReference type="ARBA" id="ARBA00022679"/>
    </source>
</evidence>
<keyword evidence="7 10" id="KW-0808">Transferase</keyword>
<evidence type="ECO:0000313" key="12">
    <source>
        <dbReference type="Proteomes" id="UP000247609"/>
    </source>
</evidence>
<protein>
    <recommendedName>
        <fullName evidence="4 10">Nicotinate-nucleotide--dimethylbenzimidazole phosphoribosyltransferase</fullName>
        <shortName evidence="10">NN:DBI PRT</shortName>
        <ecNumber evidence="3 10">2.4.2.21</ecNumber>
    </recommendedName>
    <alternativeName>
        <fullName evidence="8 10">N(1)-alpha-phosphoribosyltransferase</fullName>
    </alternativeName>
</protein>
<dbReference type="EMBL" id="NOXG01000001">
    <property type="protein sequence ID" value="PYD76830.1"/>
    <property type="molecule type" value="Genomic_DNA"/>
</dbReference>
<dbReference type="InterPro" id="IPR036087">
    <property type="entry name" value="Nict_dMeBzImd_PRibTrfase_sf"/>
</dbReference>
<dbReference type="NCBIfam" id="NF000996">
    <property type="entry name" value="PRK00105.1"/>
    <property type="match status" value="1"/>
</dbReference>
<sequence length="352" mass="36483">MPSRESRAATAASLPQRLTSMAQLRAACIDLPDADSSVDAPIAERERTLTKPAGSLGRLERLTAWLGRWQGRVSPRLEHVRIIVFAGNHGVVARGVSPWPASVTARMVENFNAGGAAINQIARVGGAQLRVVPLMGLRPTADFTRAPAMTEAAFLEAVTAGMEAVDEDTDLLCLGEMGIGNTTAASAIAAGLLGGHGAQWAGRGTGLDKAGVVHKGSVIDQALALHEGMLDDPLLVAQAMGGHELAAIMGAVLAARWRGIPVVLDGFVCTAAAAPLARMHRHGLDHTVLSHCSAESGHAVLARALGLSPLLDFGLRLGEASGAALVIPLLRSAVACHNGMATFDQTRISSRS</sequence>
<dbReference type="InterPro" id="IPR003200">
    <property type="entry name" value="Nict_dMeBzImd_PRibTrfase"/>
</dbReference>
<dbReference type="CDD" id="cd02439">
    <property type="entry name" value="DMB-PRT_CobT"/>
    <property type="match status" value="1"/>
</dbReference>
<comment type="similarity">
    <text evidence="2 10">Belongs to the CobT family.</text>
</comment>
<name>A0A318QE14_9PROT</name>
<feature type="active site" description="Proton acceptor" evidence="10">
    <location>
        <position position="319"/>
    </location>
</feature>
<dbReference type="SUPFAM" id="SSF52733">
    <property type="entry name" value="Nicotinate mononucleotide:5,6-dimethylbenzimidazole phosphoribosyltransferase (CobT)"/>
    <property type="match status" value="1"/>
</dbReference>
<dbReference type="Gene3D" id="3.40.50.10210">
    <property type="match status" value="1"/>
</dbReference>
<dbReference type="PANTHER" id="PTHR43463:SF1">
    <property type="entry name" value="NICOTINATE-NUCLEOTIDE--DIMETHYLBENZIMIDAZOLE PHOSPHORIBOSYLTRANSFERASE"/>
    <property type="match status" value="1"/>
</dbReference>
<evidence type="ECO:0000256" key="9">
    <source>
        <dbReference type="ARBA" id="ARBA00047340"/>
    </source>
</evidence>
<proteinExistence type="inferred from homology"/>
<evidence type="ECO:0000256" key="5">
    <source>
        <dbReference type="ARBA" id="ARBA00022573"/>
    </source>
</evidence>
<reference evidence="11 12" key="1">
    <citation type="submission" date="2017-07" db="EMBL/GenBank/DDBJ databases">
        <title>A draft genome sequence of Komagataeibacter sp. T5K1.</title>
        <authorList>
            <person name="Skraban J."/>
            <person name="Cleenwerck I."/>
            <person name="Vandamme P."/>
            <person name="Trcek J."/>
        </authorList>
    </citation>
    <scope>NUCLEOTIDE SEQUENCE [LARGE SCALE GENOMIC DNA]</scope>
    <source>
        <strain evidence="11 12">T5K1</strain>
    </source>
</reference>
<comment type="function">
    <text evidence="10">Catalyzes the synthesis of alpha-ribazole-5'-phosphate from nicotinate mononucleotide (NAMN) and 5,6-dimethylbenzimidazole (DMB).</text>
</comment>
<evidence type="ECO:0000256" key="1">
    <source>
        <dbReference type="ARBA" id="ARBA00005049"/>
    </source>
</evidence>
<dbReference type="RefSeq" id="WP_110525527.1">
    <property type="nucleotide sequence ID" value="NZ_NOXG01000001.1"/>
</dbReference>
<dbReference type="Gene3D" id="1.10.1610.10">
    <property type="match status" value="1"/>
</dbReference>
<dbReference type="GO" id="GO:0008939">
    <property type="term" value="F:nicotinate-nucleotide-dimethylbenzimidazole phosphoribosyltransferase activity"/>
    <property type="evidence" value="ECO:0007669"/>
    <property type="project" value="UniProtKB-UniRule"/>
</dbReference>
<evidence type="ECO:0000256" key="6">
    <source>
        <dbReference type="ARBA" id="ARBA00022676"/>
    </source>
</evidence>
<accession>A0A318QE14</accession>
<evidence type="ECO:0000256" key="10">
    <source>
        <dbReference type="HAMAP-Rule" id="MF_00230"/>
    </source>
</evidence>
<dbReference type="GO" id="GO:0009236">
    <property type="term" value="P:cobalamin biosynthetic process"/>
    <property type="evidence" value="ECO:0007669"/>
    <property type="project" value="UniProtKB-UniRule"/>
</dbReference>
<comment type="catalytic activity">
    <reaction evidence="9 10">
        <text>5,6-dimethylbenzimidazole + nicotinate beta-D-ribonucleotide = alpha-ribazole 5'-phosphate + nicotinate + H(+)</text>
        <dbReference type="Rhea" id="RHEA:11196"/>
        <dbReference type="ChEBI" id="CHEBI:15378"/>
        <dbReference type="ChEBI" id="CHEBI:15890"/>
        <dbReference type="ChEBI" id="CHEBI:32544"/>
        <dbReference type="ChEBI" id="CHEBI:57502"/>
        <dbReference type="ChEBI" id="CHEBI:57918"/>
        <dbReference type="EC" id="2.4.2.21"/>
    </reaction>
</comment>
<evidence type="ECO:0000256" key="2">
    <source>
        <dbReference type="ARBA" id="ARBA00007110"/>
    </source>
</evidence>
<dbReference type="HAMAP" id="MF_00230">
    <property type="entry name" value="CobT"/>
    <property type="match status" value="1"/>
</dbReference>
<dbReference type="InterPro" id="IPR017846">
    <property type="entry name" value="Nict_dMeBzImd_PRibTrfase_bact"/>
</dbReference>
<dbReference type="Pfam" id="PF02277">
    <property type="entry name" value="DBI_PRT"/>
    <property type="match status" value="1"/>
</dbReference>
<dbReference type="NCBIfam" id="TIGR03160">
    <property type="entry name" value="cobT_DBIPRT"/>
    <property type="match status" value="1"/>
</dbReference>
<evidence type="ECO:0000256" key="3">
    <source>
        <dbReference type="ARBA" id="ARBA00011991"/>
    </source>
</evidence>
<dbReference type="PANTHER" id="PTHR43463">
    <property type="entry name" value="NICOTINATE-NUCLEOTIDE--DIMETHYLBENZIMIDAZOLE PHOSPHORIBOSYLTRANSFERASE"/>
    <property type="match status" value="1"/>
</dbReference>
<dbReference type="EC" id="2.4.2.21" evidence="3 10"/>
<dbReference type="UniPathway" id="UPA00061">
    <property type="reaction ID" value="UER00516"/>
</dbReference>
<dbReference type="Proteomes" id="UP000247609">
    <property type="component" value="Unassembled WGS sequence"/>
</dbReference>
<evidence type="ECO:0000256" key="4">
    <source>
        <dbReference type="ARBA" id="ARBA00015486"/>
    </source>
</evidence>
<dbReference type="InterPro" id="IPR023195">
    <property type="entry name" value="Nict_dMeBzImd_PRibTrfase_N"/>
</dbReference>
<organism evidence="11 12">
    <name type="scientific">Novacetimonas pomaceti</name>
    <dbReference type="NCBI Taxonomy" id="2021998"/>
    <lineage>
        <taxon>Bacteria</taxon>
        <taxon>Pseudomonadati</taxon>
        <taxon>Pseudomonadota</taxon>
        <taxon>Alphaproteobacteria</taxon>
        <taxon>Acetobacterales</taxon>
        <taxon>Acetobacteraceae</taxon>
        <taxon>Novacetimonas</taxon>
    </lineage>
</organism>
<dbReference type="AlphaFoldDB" id="A0A318QE14"/>